<dbReference type="InterPro" id="IPR011006">
    <property type="entry name" value="CheY-like_superfamily"/>
</dbReference>
<protein>
    <recommendedName>
        <fullName evidence="3">Response regulatory domain-containing protein</fullName>
    </recommendedName>
</protein>
<evidence type="ECO:0000313" key="2">
    <source>
        <dbReference type="Proteomes" id="UP000231383"/>
    </source>
</evidence>
<accession>A0A2M8F1Z3</accession>
<evidence type="ECO:0000313" key="1">
    <source>
        <dbReference type="EMBL" id="PJC33288.1"/>
    </source>
</evidence>
<name>A0A2M8F1Z3_9BACT</name>
<gene>
    <name evidence="1" type="ORF">CO051_01715</name>
</gene>
<proteinExistence type="predicted"/>
<dbReference type="EMBL" id="PFSC01000046">
    <property type="protein sequence ID" value="PJC33288.1"/>
    <property type="molecule type" value="Genomic_DNA"/>
</dbReference>
<organism evidence="1 2">
    <name type="scientific">Candidatus Roizmanbacteria bacterium CG_4_9_14_0_2_um_filter_39_13</name>
    <dbReference type="NCBI Taxonomy" id="1974839"/>
    <lineage>
        <taxon>Bacteria</taxon>
        <taxon>Candidatus Roizmaniibacteriota</taxon>
    </lineage>
</organism>
<reference evidence="2" key="1">
    <citation type="submission" date="2017-09" db="EMBL/GenBank/DDBJ databases">
        <title>Depth-based differentiation of microbial function through sediment-hosted aquifers and enrichment of novel symbionts in the deep terrestrial subsurface.</title>
        <authorList>
            <person name="Probst A.J."/>
            <person name="Ladd B."/>
            <person name="Jarett J.K."/>
            <person name="Geller-Mcgrath D.E."/>
            <person name="Sieber C.M.K."/>
            <person name="Emerson J.B."/>
            <person name="Anantharaman K."/>
            <person name="Thomas B.C."/>
            <person name="Malmstrom R."/>
            <person name="Stieglmeier M."/>
            <person name="Klingl A."/>
            <person name="Woyke T."/>
            <person name="Ryan C.M."/>
            <person name="Banfield J.F."/>
        </authorList>
    </citation>
    <scope>NUCLEOTIDE SEQUENCE [LARGE SCALE GENOMIC DNA]</scope>
</reference>
<dbReference type="Proteomes" id="UP000231383">
    <property type="component" value="Unassembled WGS sequence"/>
</dbReference>
<feature type="non-terminal residue" evidence="1">
    <location>
        <position position="57"/>
    </location>
</feature>
<sequence length="57" mass="6477">MDGMTVLKQLRADEWGKNAKVIILTNLDANDRILQGVVDDHPSYYMVKSNTKPEMVL</sequence>
<dbReference type="AlphaFoldDB" id="A0A2M8F1Z3"/>
<dbReference type="SUPFAM" id="SSF52172">
    <property type="entry name" value="CheY-like"/>
    <property type="match status" value="1"/>
</dbReference>
<comment type="caution">
    <text evidence="1">The sequence shown here is derived from an EMBL/GenBank/DDBJ whole genome shotgun (WGS) entry which is preliminary data.</text>
</comment>
<evidence type="ECO:0008006" key="3">
    <source>
        <dbReference type="Google" id="ProtNLM"/>
    </source>
</evidence>